<evidence type="ECO:0000256" key="2">
    <source>
        <dbReference type="ARBA" id="ARBA00022723"/>
    </source>
</evidence>
<reference evidence="4" key="1">
    <citation type="submission" date="2013-11" db="EMBL/GenBank/DDBJ databases">
        <title>The Genome Sequence of Phytophthora parasitica CJ05E6.</title>
        <authorList>
            <consortium name="The Broad Institute Genomics Platform"/>
            <person name="Russ C."/>
            <person name="Tyler B."/>
            <person name="Panabieres F."/>
            <person name="Shan W."/>
            <person name="Tripathy S."/>
            <person name="Grunwald N."/>
            <person name="Machado M."/>
            <person name="Johnson C.S."/>
            <person name="Arredondo F."/>
            <person name="Hong C."/>
            <person name="Coffey M."/>
            <person name="Young S.K."/>
            <person name="Zeng Q."/>
            <person name="Gargeya S."/>
            <person name="Fitzgerald M."/>
            <person name="Abouelleil A."/>
            <person name="Alvarado L."/>
            <person name="Chapman S.B."/>
            <person name="Gainer-Dewar J."/>
            <person name="Goldberg J."/>
            <person name="Griggs A."/>
            <person name="Gujja S."/>
            <person name="Hansen M."/>
            <person name="Howarth C."/>
            <person name="Imamovic A."/>
            <person name="Ireland A."/>
            <person name="Larimer J."/>
            <person name="McCowan C."/>
            <person name="Murphy C."/>
            <person name="Pearson M."/>
            <person name="Poon T.W."/>
            <person name="Priest M."/>
            <person name="Roberts A."/>
            <person name="Saif S."/>
            <person name="Shea T."/>
            <person name="Sykes S."/>
            <person name="Wortman J."/>
            <person name="Nusbaum C."/>
            <person name="Birren B."/>
        </authorList>
    </citation>
    <scope>NUCLEOTIDE SEQUENCE [LARGE SCALE GENOMIC DNA]</scope>
    <source>
        <strain evidence="4">CJ05E6</strain>
    </source>
</reference>
<dbReference type="Proteomes" id="UP000053864">
    <property type="component" value="Unassembled WGS sequence"/>
</dbReference>
<dbReference type="GO" id="GO:0046872">
    <property type="term" value="F:metal ion binding"/>
    <property type="evidence" value="ECO:0007669"/>
    <property type="project" value="UniProtKB-KW"/>
</dbReference>
<evidence type="ECO:0000256" key="1">
    <source>
        <dbReference type="ARBA" id="ARBA00001968"/>
    </source>
</evidence>
<keyword evidence="2" id="KW-0479">Metal-binding</keyword>
<gene>
    <name evidence="4" type="ORF">L916_12181</name>
</gene>
<dbReference type="EMBL" id="KI673930">
    <property type="protein sequence ID" value="ETL35724.1"/>
    <property type="molecule type" value="Genomic_DNA"/>
</dbReference>
<protein>
    <recommendedName>
        <fullName evidence="3">DDE Tnp4 domain-containing protein</fullName>
    </recommendedName>
</protein>
<evidence type="ECO:0000313" key="4">
    <source>
        <dbReference type="EMBL" id="ETL35724.1"/>
    </source>
</evidence>
<dbReference type="InterPro" id="IPR027806">
    <property type="entry name" value="HARBI1_dom"/>
</dbReference>
<sequence>MKKNRVKQPSNADLQNAMYNGWLHAVFVTGTICFSADGCTIWSRNNCPGSWNDTSTSLGFRVKFLDPKFCPDPRMDVVSDSAFPSSPELTGRILTPQKKAAEWDMGTIQKIYSRLDIALPYDPELRGLRINNMFRLVNFRVRTVGISQIRTTFSGEMDMTT</sequence>
<evidence type="ECO:0000259" key="3">
    <source>
        <dbReference type="Pfam" id="PF13359"/>
    </source>
</evidence>
<dbReference type="PANTHER" id="PTHR48471:SF1">
    <property type="entry name" value="DDE TNP4 DOMAIN-CONTAINING PROTEIN"/>
    <property type="match status" value="1"/>
</dbReference>
<accession>W2INA7</accession>
<dbReference type="Pfam" id="PF13359">
    <property type="entry name" value="DDE_Tnp_4"/>
    <property type="match status" value="1"/>
</dbReference>
<comment type="cofactor">
    <cofactor evidence="1">
        <name>a divalent metal cation</name>
        <dbReference type="ChEBI" id="CHEBI:60240"/>
    </cofactor>
</comment>
<organism evidence="4">
    <name type="scientific">Phytophthora nicotianae</name>
    <name type="common">Potato buckeye rot agent</name>
    <name type="synonym">Phytophthora parasitica</name>
    <dbReference type="NCBI Taxonomy" id="4792"/>
    <lineage>
        <taxon>Eukaryota</taxon>
        <taxon>Sar</taxon>
        <taxon>Stramenopiles</taxon>
        <taxon>Oomycota</taxon>
        <taxon>Peronosporomycetes</taxon>
        <taxon>Peronosporales</taxon>
        <taxon>Peronosporaceae</taxon>
        <taxon>Phytophthora</taxon>
    </lineage>
</organism>
<dbReference type="PANTHER" id="PTHR48471">
    <property type="entry name" value="DDE TNP4 DOMAIN-CONTAINING PROTEIN"/>
    <property type="match status" value="1"/>
</dbReference>
<dbReference type="VEuPathDB" id="FungiDB:PPTG_12578"/>
<name>W2INA7_PHYNI</name>
<proteinExistence type="predicted"/>
<feature type="domain" description="DDE Tnp4" evidence="3">
    <location>
        <begin position="5"/>
        <end position="109"/>
    </location>
</feature>
<dbReference type="AlphaFoldDB" id="W2INA7"/>